<dbReference type="EMBL" id="BDGX01000035">
    <property type="protein sequence ID" value="GAV53028.1"/>
    <property type="molecule type" value="Genomic_DNA"/>
</dbReference>
<dbReference type="InterPro" id="IPR051009">
    <property type="entry name" value="PRM"/>
</dbReference>
<dbReference type="Proteomes" id="UP000187013">
    <property type="component" value="Unassembled WGS sequence"/>
</dbReference>
<evidence type="ECO:0000313" key="5">
    <source>
        <dbReference type="Proteomes" id="UP000187013"/>
    </source>
</evidence>
<feature type="compositionally biased region" description="Low complexity" evidence="1">
    <location>
        <begin position="283"/>
        <end position="302"/>
    </location>
</feature>
<comment type="caution">
    <text evidence="4">The sequence shown here is derived from an EMBL/GenBank/DDBJ whole genome shotgun (WGS) entry which is preliminary data.</text>
</comment>
<dbReference type="GO" id="GO:0000324">
    <property type="term" value="C:fungal-type vacuole"/>
    <property type="evidence" value="ECO:0007669"/>
    <property type="project" value="TreeGrafter"/>
</dbReference>
<feature type="signal peptide" evidence="3">
    <location>
        <begin position="1"/>
        <end position="21"/>
    </location>
</feature>
<protein>
    <recommendedName>
        <fullName evidence="6">Vacuolar membrane protein</fullName>
    </recommendedName>
</protein>
<dbReference type="PANTHER" id="PTHR36089">
    <property type="entry name" value="CHITIN SYNTHASE 3 COMPLEX PROTEIN CSI2-RELATED"/>
    <property type="match status" value="1"/>
</dbReference>
<evidence type="ECO:0000313" key="4">
    <source>
        <dbReference type="EMBL" id="GAV53028.1"/>
    </source>
</evidence>
<sequence>MVLQYPSMALFLALLVDVSFANDRNTRTTITKRGSLPSYHPTASNSHSSSSHSSYHVTFTPVVPSASDNKYIYHDSQKDGTVFIAVGSCIGFIILASFGIWLFFAIRAWRSARQEYKIRALENKYQFDPFFFAGAPEPYDNATDVSDTDDSSDISEKIYKTKASRVSMYSLGSNSALNLLNQAQPPDTVVDPGATLTNASNMFISPTEMLKCQNNNRTTWNLAQPPQLGSESSIPNSNTSTPREQTITQIIGNQSLYSFPPILRNNYMSNTHPSLASTSPYANLTDDNNNDNSNNNTDGNNTLPIRTRGRGYRPPSMQLDTLLNHNL</sequence>
<evidence type="ECO:0000256" key="2">
    <source>
        <dbReference type="SAM" id="Phobius"/>
    </source>
</evidence>
<keyword evidence="2" id="KW-0812">Transmembrane</keyword>
<keyword evidence="2" id="KW-1133">Transmembrane helix</keyword>
<accession>A0A1Q3ABJ0</accession>
<evidence type="ECO:0008006" key="6">
    <source>
        <dbReference type="Google" id="ProtNLM"/>
    </source>
</evidence>
<feature type="region of interest" description="Disordered" evidence="1">
    <location>
        <begin position="219"/>
        <end position="243"/>
    </location>
</feature>
<feature type="transmembrane region" description="Helical" evidence="2">
    <location>
        <begin position="82"/>
        <end position="109"/>
    </location>
</feature>
<organism evidence="4 5">
    <name type="scientific">Zygosaccharomyces rouxii</name>
    <dbReference type="NCBI Taxonomy" id="4956"/>
    <lineage>
        <taxon>Eukaryota</taxon>
        <taxon>Fungi</taxon>
        <taxon>Dikarya</taxon>
        <taxon>Ascomycota</taxon>
        <taxon>Saccharomycotina</taxon>
        <taxon>Saccharomycetes</taxon>
        <taxon>Saccharomycetales</taxon>
        <taxon>Saccharomycetaceae</taxon>
        <taxon>Zygosaccharomyces</taxon>
    </lineage>
</organism>
<keyword evidence="2" id="KW-0472">Membrane</keyword>
<feature type="chain" id="PRO_5012343047" description="Vacuolar membrane protein" evidence="3">
    <location>
        <begin position="22"/>
        <end position="327"/>
    </location>
</feature>
<dbReference type="PANTHER" id="PTHR36089:SF1">
    <property type="entry name" value="CHITIN SYNTHASE 3 COMPLEX PROTEIN CSI2-RELATED"/>
    <property type="match status" value="1"/>
</dbReference>
<evidence type="ECO:0000256" key="3">
    <source>
        <dbReference type="SAM" id="SignalP"/>
    </source>
</evidence>
<dbReference type="OrthoDB" id="4065319at2759"/>
<dbReference type="GO" id="GO:0005935">
    <property type="term" value="C:cellular bud neck"/>
    <property type="evidence" value="ECO:0007669"/>
    <property type="project" value="TreeGrafter"/>
</dbReference>
<name>A0A1Q3ABJ0_ZYGRO</name>
<gene>
    <name evidence="4" type="ORF">ZYGR_0AI03100</name>
</gene>
<feature type="compositionally biased region" description="Polar residues" evidence="1">
    <location>
        <begin position="318"/>
        <end position="327"/>
    </location>
</feature>
<feature type="region of interest" description="Disordered" evidence="1">
    <location>
        <begin position="31"/>
        <end position="54"/>
    </location>
</feature>
<reference evidence="4 5" key="1">
    <citation type="submission" date="2016-08" db="EMBL/GenBank/DDBJ databases">
        <title>Draft genome sequence of allopolyploid Zygosaccharomyces rouxii.</title>
        <authorList>
            <person name="Watanabe J."/>
            <person name="Uehara K."/>
            <person name="Mogi Y."/>
            <person name="Tsukioka Y."/>
        </authorList>
    </citation>
    <scope>NUCLEOTIDE SEQUENCE [LARGE SCALE GENOMIC DNA]</scope>
    <source>
        <strain evidence="4 5">NBRC 110957</strain>
    </source>
</reference>
<feature type="region of interest" description="Disordered" evidence="1">
    <location>
        <begin position="278"/>
        <end position="327"/>
    </location>
</feature>
<feature type="compositionally biased region" description="Low complexity" evidence="1">
    <location>
        <begin position="44"/>
        <end position="54"/>
    </location>
</feature>
<proteinExistence type="predicted"/>
<dbReference type="AlphaFoldDB" id="A0A1Q3ABJ0"/>
<evidence type="ECO:0000256" key="1">
    <source>
        <dbReference type="SAM" id="MobiDB-lite"/>
    </source>
</evidence>
<keyword evidence="3" id="KW-0732">Signal</keyword>